<evidence type="ECO:0000313" key="2">
    <source>
        <dbReference type="Proteomes" id="UP000016932"/>
    </source>
</evidence>
<dbReference type="GeneID" id="19336398"/>
<dbReference type="Proteomes" id="UP000016932">
    <property type="component" value="Unassembled WGS sequence"/>
</dbReference>
<accession>M3AHR2</accession>
<dbReference type="AlphaFoldDB" id="M3AHR2"/>
<dbReference type="OrthoDB" id="3868358at2759"/>
<reference evidence="1 2" key="1">
    <citation type="journal article" date="2012" name="PLoS Pathog.">
        <title>Diverse lifestyles and strategies of plant pathogenesis encoded in the genomes of eighteen Dothideomycetes fungi.</title>
        <authorList>
            <person name="Ohm R.A."/>
            <person name="Feau N."/>
            <person name="Henrissat B."/>
            <person name="Schoch C.L."/>
            <person name="Horwitz B.A."/>
            <person name="Barry K.W."/>
            <person name="Condon B.J."/>
            <person name="Copeland A.C."/>
            <person name="Dhillon B."/>
            <person name="Glaser F."/>
            <person name="Hesse C.N."/>
            <person name="Kosti I."/>
            <person name="LaButti K."/>
            <person name="Lindquist E.A."/>
            <person name="Lucas S."/>
            <person name="Salamov A.A."/>
            <person name="Bradshaw R.E."/>
            <person name="Ciuffetti L."/>
            <person name="Hamelin R.C."/>
            <person name="Kema G.H.J."/>
            <person name="Lawrence C."/>
            <person name="Scott J.A."/>
            <person name="Spatafora J.W."/>
            <person name="Turgeon B.G."/>
            <person name="de Wit P.J.G.M."/>
            <person name="Zhong S."/>
            <person name="Goodwin S.B."/>
            <person name="Grigoriev I.V."/>
        </authorList>
    </citation>
    <scope>NUCLEOTIDE SEQUENCE [LARGE SCALE GENOMIC DNA]</scope>
    <source>
        <strain evidence="1 2">CIRAD86</strain>
    </source>
</reference>
<evidence type="ECO:0000313" key="1">
    <source>
        <dbReference type="EMBL" id="EME77052.1"/>
    </source>
</evidence>
<keyword evidence="2" id="KW-1185">Reference proteome</keyword>
<dbReference type="EMBL" id="KB446571">
    <property type="protein sequence ID" value="EME77052.1"/>
    <property type="molecule type" value="Genomic_DNA"/>
</dbReference>
<organism evidence="1 2">
    <name type="scientific">Pseudocercospora fijiensis (strain CIRAD86)</name>
    <name type="common">Black leaf streak disease fungus</name>
    <name type="synonym">Mycosphaerella fijiensis</name>
    <dbReference type="NCBI Taxonomy" id="383855"/>
    <lineage>
        <taxon>Eukaryota</taxon>
        <taxon>Fungi</taxon>
        <taxon>Dikarya</taxon>
        <taxon>Ascomycota</taxon>
        <taxon>Pezizomycotina</taxon>
        <taxon>Dothideomycetes</taxon>
        <taxon>Dothideomycetidae</taxon>
        <taxon>Mycosphaerellales</taxon>
        <taxon>Mycosphaerellaceae</taxon>
        <taxon>Pseudocercospora</taxon>
    </lineage>
</organism>
<name>M3AHR2_PSEFD</name>
<dbReference type="KEGG" id="pfj:MYCFIDRAFT_205518"/>
<dbReference type="VEuPathDB" id="FungiDB:MYCFIDRAFT_205518"/>
<protein>
    <submittedName>
        <fullName evidence="1">Uncharacterized protein</fullName>
    </submittedName>
</protein>
<dbReference type="RefSeq" id="XP_007932377.1">
    <property type="nucleotide sequence ID" value="XM_007934186.1"/>
</dbReference>
<sequence length="104" mass="11756">MRVGELERKACRDRVNQLRLGLGSTEFRQAQIDQFIETWAMESAVFRTQHNEFEDLVALWMEDIRSTGSCAWCIAAGRPGGYDTGIDGSEHARAHLDGRMPATR</sequence>
<dbReference type="HOGENOM" id="CLU_2251230_0_0_1"/>
<proteinExistence type="predicted"/>
<gene>
    <name evidence="1" type="ORF">MYCFIDRAFT_205518</name>
</gene>